<comment type="caution">
    <text evidence="1">The sequence shown here is derived from an EMBL/GenBank/DDBJ whole genome shotgun (WGS) entry which is preliminary data.</text>
</comment>
<protein>
    <submittedName>
        <fullName evidence="1">Uncharacterized protein</fullName>
    </submittedName>
</protein>
<gene>
    <name evidence="1" type="ORF">SDC9_18500</name>
</gene>
<accession>A0A644U0P7</accession>
<sequence length="125" mass="13500">MEKYLKIIAVILAVCAVSTGIALGFSGIGNTNAFERQAATLEEWFGVELIQVTAADGTEISVIKTEEGDYIGAESLIRVYYGDAKYAVIYTIEDGRIIKERTSVITFSDGGKDPADLKNKLGISE</sequence>
<name>A0A644U0P7_9ZZZZ</name>
<organism evidence="1">
    <name type="scientific">bioreactor metagenome</name>
    <dbReference type="NCBI Taxonomy" id="1076179"/>
    <lineage>
        <taxon>unclassified sequences</taxon>
        <taxon>metagenomes</taxon>
        <taxon>ecological metagenomes</taxon>
    </lineage>
</organism>
<evidence type="ECO:0000313" key="1">
    <source>
        <dbReference type="EMBL" id="MPL72710.1"/>
    </source>
</evidence>
<dbReference type="AlphaFoldDB" id="A0A644U0P7"/>
<reference evidence="1" key="1">
    <citation type="submission" date="2019-08" db="EMBL/GenBank/DDBJ databases">
        <authorList>
            <person name="Kucharzyk K."/>
            <person name="Murdoch R.W."/>
            <person name="Higgins S."/>
            <person name="Loffler F."/>
        </authorList>
    </citation>
    <scope>NUCLEOTIDE SEQUENCE</scope>
</reference>
<dbReference type="EMBL" id="VSSQ01000067">
    <property type="protein sequence ID" value="MPL72710.1"/>
    <property type="molecule type" value="Genomic_DNA"/>
</dbReference>
<proteinExistence type="predicted"/>